<feature type="compositionally biased region" description="Basic and acidic residues" evidence="1">
    <location>
        <begin position="37"/>
        <end position="46"/>
    </location>
</feature>
<evidence type="ECO:0000313" key="3">
    <source>
        <dbReference type="EMBL" id="KAH3845830.1"/>
    </source>
</evidence>
<evidence type="ECO:0000313" key="4">
    <source>
        <dbReference type="Proteomes" id="UP000828390"/>
    </source>
</evidence>
<keyword evidence="4" id="KW-1185">Reference proteome</keyword>
<accession>A0A9D4J8Z0</accession>
<sequence length="56" mass="6403">MAPQIGCRCLALDAVDETRPEPTLFAEAGWRPMFRSSRDHRQRGCDEGPLFVRAER</sequence>
<reference evidence="2" key="1">
    <citation type="journal article" date="2019" name="bioRxiv">
        <title>The Genome of the Zebra Mussel, Dreissena polymorpha: A Resource for Invasive Species Research.</title>
        <authorList>
            <person name="McCartney M.A."/>
            <person name="Auch B."/>
            <person name="Kono T."/>
            <person name="Mallez S."/>
            <person name="Zhang Y."/>
            <person name="Obille A."/>
            <person name="Becker A."/>
            <person name="Abrahante J.E."/>
            <person name="Garbe J."/>
            <person name="Badalamenti J.P."/>
            <person name="Herman A."/>
            <person name="Mangelson H."/>
            <person name="Liachko I."/>
            <person name="Sullivan S."/>
            <person name="Sone E.D."/>
            <person name="Koren S."/>
            <person name="Silverstein K.A.T."/>
            <person name="Beckman K.B."/>
            <person name="Gohl D.M."/>
        </authorList>
    </citation>
    <scope>NUCLEOTIDE SEQUENCE</scope>
    <source>
        <strain evidence="2">Duluth1</strain>
        <tissue evidence="2">Whole animal</tissue>
    </source>
</reference>
<proteinExistence type="predicted"/>
<dbReference type="EMBL" id="JAIWYP010000003">
    <property type="protein sequence ID" value="KAH3845830.1"/>
    <property type="molecule type" value="Genomic_DNA"/>
</dbReference>
<organism evidence="2 4">
    <name type="scientific">Dreissena polymorpha</name>
    <name type="common">Zebra mussel</name>
    <name type="synonym">Mytilus polymorpha</name>
    <dbReference type="NCBI Taxonomy" id="45954"/>
    <lineage>
        <taxon>Eukaryota</taxon>
        <taxon>Metazoa</taxon>
        <taxon>Spiralia</taxon>
        <taxon>Lophotrochozoa</taxon>
        <taxon>Mollusca</taxon>
        <taxon>Bivalvia</taxon>
        <taxon>Autobranchia</taxon>
        <taxon>Heteroconchia</taxon>
        <taxon>Euheterodonta</taxon>
        <taxon>Imparidentia</taxon>
        <taxon>Neoheterodontei</taxon>
        <taxon>Myida</taxon>
        <taxon>Dreissenoidea</taxon>
        <taxon>Dreissenidae</taxon>
        <taxon>Dreissena</taxon>
    </lineage>
</organism>
<evidence type="ECO:0000313" key="2">
    <source>
        <dbReference type="EMBL" id="KAH3799878.1"/>
    </source>
</evidence>
<name>A0A9D4J8Z0_DREPO</name>
<dbReference type="AlphaFoldDB" id="A0A9D4J8Z0"/>
<feature type="region of interest" description="Disordered" evidence="1">
    <location>
        <begin position="37"/>
        <end position="56"/>
    </location>
</feature>
<dbReference type="Proteomes" id="UP000828390">
    <property type="component" value="Unassembled WGS sequence"/>
</dbReference>
<evidence type="ECO:0000256" key="1">
    <source>
        <dbReference type="SAM" id="MobiDB-lite"/>
    </source>
</evidence>
<comment type="caution">
    <text evidence="2">The sequence shown here is derived from an EMBL/GenBank/DDBJ whole genome shotgun (WGS) entry which is preliminary data.</text>
</comment>
<protein>
    <submittedName>
        <fullName evidence="2">Uncharacterized protein</fullName>
    </submittedName>
</protein>
<reference evidence="2" key="2">
    <citation type="submission" date="2020-11" db="EMBL/GenBank/DDBJ databases">
        <authorList>
            <person name="McCartney M.A."/>
            <person name="Auch B."/>
            <person name="Kono T."/>
            <person name="Mallez S."/>
            <person name="Becker A."/>
            <person name="Gohl D.M."/>
            <person name="Silverstein K.A.T."/>
            <person name="Koren S."/>
            <person name="Bechman K.B."/>
            <person name="Herman A."/>
            <person name="Abrahante J.E."/>
            <person name="Garbe J."/>
        </authorList>
    </citation>
    <scope>NUCLEOTIDE SEQUENCE</scope>
    <source>
        <strain evidence="2">Duluth1</strain>
        <tissue evidence="2">Whole animal</tissue>
    </source>
</reference>
<gene>
    <name evidence="3" type="ORF">DPMN_088120</name>
    <name evidence="2" type="ORF">DPMN_153497</name>
</gene>
<dbReference type="EMBL" id="JAIWYP010000007">
    <property type="protein sequence ID" value="KAH3799878.1"/>
    <property type="molecule type" value="Genomic_DNA"/>
</dbReference>